<dbReference type="Pfam" id="PF04011">
    <property type="entry name" value="LemA"/>
    <property type="match status" value="1"/>
</dbReference>
<dbReference type="PANTHER" id="PTHR34478:SF1">
    <property type="entry name" value="PROTEIN LEMA"/>
    <property type="match status" value="1"/>
</dbReference>
<evidence type="ECO:0000313" key="8">
    <source>
        <dbReference type="Proteomes" id="UP001057753"/>
    </source>
</evidence>
<evidence type="ECO:0000256" key="5">
    <source>
        <dbReference type="ARBA" id="ARBA00023136"/>
    </source>
</evidence>
<dbReference type="EMBL" id="JABXYM010000001">
    <property type="protein sequence ID" value="MCR6097994.1"/>
    <property type="molecule type" value="Genomic_DNA"/>
</dbReference>
<dbReference type="PANTHER" id="PTHR34478">
    <property type="entry name" value="PROTEIN LEMA"/>
    <property type="match status" value="1"/>
</dbReference>
<keyword evidence="3" id="KW-0812">Transmembrane</keyword>
<comment type="subcellular location">
    <subcellularLocation>
        <location evidence="1">Membrane</location>
        <topology evidence="1">Single-pass membrane protein</topology>
    </subcellularLocation>
</comment>
<evidence type="ECO:0000256" key="6">
    <source>
        <dbReference type="SAM" id="Coils"/>
    </source>
</evidence>
<dbReference type="OrthoDB" id="9804152at2"/>
<keyword evidence="5" id="KW-0472">Membrane</keyword>
<evidence type="ECO:0000256" key="4">
    <source>
        <dbReference type="ARBA" id="ARBA00022989"/>
    </source>
</evidence>
<dbReference type="Gene3D" id="1.20.1440.20">
    <property type="entry name" value="LemA-like domain"/>
    <property type="match status" value="1"/>
</dbReference>
<evidence type="ECO:0000256" key="3">
    <source>
        <dbReference type="ARBA" id="ARBA00022692"/>
    </source>
</evidence>
<gene>
    <name evidence="7" type="ORF">HXA33_15760</name>
</gene>
<proteinExistence type="inferred from homology"/>
<protein>
    <submittedName>
        <fullName evidence="7">LemA family protein</fullName>
    </submittedName>
</protein>
<dbReference type="AlphaFoldDB" id="A0A9Q4B450"/>
<keyword evidence="6" id="KW-0175">Coiled coil</keyword>
<evidence type="ECO:0000313" key="7">
    <source>
        <dbReference type="EMBL" id="MCR6097994.1"/>
    </source>
</evidence>
<dbReference type="SUPFAM" id="SSF140478">
    <property type="entry name" value="LemA-like"/>
    <property type="match status" value="1"/>
</dbReference>
<accession>A0A9Q4B450</accession>
<dbReference type="InterPro" id="IPR007156">
    <property type="entry name" value="MamQ_LemA"/>
</dbReference>
<feature type="coiled-coil region" evidence="6">
    <location>
        <begin position="114"/>
        <end position="141"/>
    </location>
</feature>
<keyword evidence="8" id="KW-1185">Reference proteome</keyword>
<dbReference type="RefSeq" id="WP_078578208.1">
    <property type="nucleotide sequence ID" value="NZ_JABXYM010000001.1"/>
</dbReference>
<dbReference type="GO" id="GO:0016020">
    <property type="term" value="C:membrane"/>
    <property type="evidence" value="ECO:0007669"/>
    <property type="project" value="UniProtKB-SubCell"/>
</dbReference>
<reference evidence="7" key="1">
    <citation type="submission" date="2020-06" db="EMBL/GenBank/DDBJ databases">
        <title>Insight into the genomes of haloalkaliphilic bacilli from Kenyan soda lakes.</title>
        <authorList>
            <person name="Mwirichia R."/>
            <person name="Villamizar G.C."/>
            <person name="Poehlein A."/>
            <person name="Mugweru J."/>
            <person name="Kipnyargis A."/>
            <person name="Kiplimo D."/>
            <person name="Orwa P."/>
            <person name="Daniel R."/>
        </authorList>
    </citation>
    <scope>NUCLEOTIDE SEQUENCE</scope>
    <source>
        <strain evidence="7">B1096_S55</strain>
    </source>
</reference>
<evidence type="ECO:0000256" key="1">
    <source>
        <dbReference type="ARBA" id="ARBA00004167"/>
    </source>
</evidence>
<dbReference type="Proteomes" id="UP001057753">
    <property type="component" value="Unassembled WGS sequence"/>
</dbReference>
<organism evidence="7 8">
    <name type="scientific">Salipaludibacillus agaradhaerens</name>
    <name type="common">Bacillus agaradhaerens</name>
    <dbReference type="NCBI Taxonomy" id="76935"/>
    <lineage>
        <taxon>Bacteria</taxon>
        <taxon>Bacillati</taxon>
        <taxon>Bacillota</taxon>
        <taxon>Bacilli</taxon>
        <taxon>Bacillales</taxon>
        <taxon>Bacillaceae</taxon>
    </lineage>
</organism>
<evidence type="ECO:0000256" key="2">
    <source>
        <dbReference type="ARBA" id="ARBA00008854"/>
    </source>
</evidence>
<name>A0A9Q4B450_SALAG</name>
<dbReference type="InterPro" id="IPR023353">
    <property type="entry name" value="LemA-like_dom_sf"/>
</dbReference>
<keyword evidence="4" id="KW-1133">Transmembrane helix</keyword>
<comment type="similarity">
    <text evidence="2">Belongs to the LemA family.</text>
</comment>
<comment type="caution">
    <text evidence="7">The sequence shown here is derived from an EMBL/GenBank/DDBJ whole genome shotgun (WGS) entry which is preliminary data.</text>
</comment>
<sequence length="184" mass="21181">MVILIIVLVVVALFLIMNYNSFQKLNVNVDNAFADLDAFLMKRVDQLDNLIQTARQATDKEIEALENVVGLRQGILKASNPDEKIKAHNQLTKEMQAITVTIERYPELKFNENYLHIQRSINEIEEQIQAARRNYNGHVGKFNKSIAVFPGNIIAGFFRFTSREMFEAPPEKRENVDVKALFNR</sequence>